<accession>C9ZWH7</accession>
<dbReference type="AlphaFoldDB" id="C9ZWH7"/>
<keyword evidence="2" id="KW-0413">Isomerase</keyword>
<dbReference type="KEGG" id="tbg:TbgDal_VIII7100"/>
<dbReference type="EC" id="5.2.1.8" evidence="2"/>
<dbReference type="InterPro" id="IPR029000">
    <property type="entry name" value="Cyclophilin-like_dom_sf"/>
</dbReference>
<dbReference type="Gene3D" id="2.40.100.10">
    <property type="entry name" value="Cyclophilin-like"/>
    <property type="match status" value="1"/>
</dbReference>
<evidence type="ECO:0000259" key="1">
    <source>
        <dbReference type="PROSITE" id="PS50072"/>
    </source>
</evidence>
<evidence type="ECO:0000313" key="3">
    <source>
        <dbReference type="Proteomes" id="UP000002316"/>
    </source>
</evidence>
<dbReference type="Proteomes" id="UP000002316">
    <property type="component" value="Chromosome 8"/>
</dbReference>
<dbReference type="GeneID" id="23863941"/>
<dbReference type="PROSITE" id="PS50072">
    <property type="entry name" value="CSA_PPIASE_2"/>
    <property type="match status" value="1"/>
</dbReference>
<name>C9ZWH7_TRYB9</name>
<feature type="domain" description="PPIase cyclophilin-type" evidence="1">
    <location>
        <begin position="26"/>
        <end position="167"/>
    </location>
</feature>
<dbReference type="EMBL" id="FN554971">
    <property type="protein sequence ID" value="CBH13766.1"/>
    <property type="molecule type" value="Genomic_DNA"/>
</dbReference>
<protein>
    <submittedName>
        <fullName evidence="2">Cyclophilin, putative</fullName>
        <ecNumber evidence="2">5.2.1.8</ecNumber>
    </submittedName>
</protein>
<dbReference type="VEuPathDB" id="TriTrypDB:Tbg972.8.7100"/>
<dbReference type="InterPro" id="IPR002130">
    <property type="entry name" value="Cyclophilin-type_PPIase_dom"/>
</dbReference>
<dbReference type="RefSeq" id="XP_011776042.1">
    <property type="nucleotide sequence ID" value="XM_011777740.1"/>
</dbReference>
<organism evidence="2 3">
    <name type="scientific">Trypanosoma brucei gambiense (strain MHOM/CI/86/DAL972)</name>
    <dbReference type="NCBI Taxonomy" id="679716"/>
    <lineage>
        <taxon>Eukaryota</taxon>
        <taxon>Discoba</taxon>
        <taxon>Euglenozoa</taxon>
        <taxon>Kinetoplastea</taxon>
        <taxon>Metakinetoplastina</taxon>
        <taxon>Trypanosomatida</taxon>
        <taxon>Trypanosomatidae</taxon>
        <taxon>Trypanosoma</taxon>
    </lineage>
</organism>
<proteinExistence type="predicted"/>
<dbReference type="OrthoDB" id="407558at2759"/>
<sequence length="195" mass="21400">MPVKRSNKVHKFHEGTGDDNMPVVSMFVVKDGDEPFTRIDVELFVNKVPKACDLFLQTCAFPTVGDKRNAKRGSYKGCRFVRLTKEALQVADGSGPRAVPLSELEAEIGRVNHGVGIASLCRSSTSFDESFFFCLTDNRLELDSLDKRHVAFGRVTGGLDALMGLRDALVPYVQEGYVIVGSPYAVSEVVPKAKQ</sequence>
<dbReference type="GO" id="GO:0003755">
    <property type="term" value="F:peptidyl-prolyl cis-trans isomerase activity"/>
    <property type="evidence" value="ECO:0007669"/>
    <property type="project" value="UniProtKB-EC"/>
</dbReference>
<gene>
    <name evidence="2" type="ORF">TbgDal_VIII7100</name>
</gene>
<reference evidence="3" key="1">
    <citation type="journal article" date="2010" name="PLoS Negl. Trop. Dis.">
        <title>The genome sequence of Trypanosoma brucei gambiense, causative agent of chronic human african trypanosomiasis.</title>
        <authorList>
            <person name="Jackson A.P."/>
            <person name="Sanders M."/>
            <person name="Berry A."/>
            <person name="McQuillan J."/>
            <person name="Aslett M.A."/>
            <person name="Quail M.A."/>
            <person name="Chukualim B."/>
            <person name="Capewell P."/>
            <person name="MacLeod A."/>
            <person name="Melville S.E."/>
            <person name="Gibson W."/>
            <person name="Barry J.D."/>
            <person name="Berriman M."/>
            <person name="Hertz-Fowler C."/>
        </authorList>
    </citation>
    <scope>NUCLEOTIDE SEQUENCE [LARGE SCALE GENOMIC DNA]</scope>
    <source>
        <strain evidence="3">MHOM/CI/86/DAL972</strain>
    </source>
</reference>
<dbReference type="Pfam" id="PF00160">
    <property type="entry name" value="Pro_isomerase"/>
    <property type="match status" value="1"/>
</dbReference>
<evidence type="ECO:0000313" key="2">
    <source>
        <dbReference type="EMBL" id="CBH13766.1"/>
    </source>
</evidence>
<dbReference type="SUPFAM" id="SSF50891">
    <property type="entry name" value="Cyclophilin-like"/>
    <property type="match status" value="1"/>
</dbReference>